<dbReference type="Proteomes" id="UP000093795">
    <property type="component" value="Unassembled WGS sequence"/>
</dbReference>
<name>A0A1A3C9U4_MYCAS</name>
<protein>
    <submittedName>
        <fullName evidence="2">Abortive phage infection protein</fullName>
    </submittedName>
</protein>
<evidence type="ECO:0000313" key="3">
    <source>
        <dbReference type="Proteomes" id="UP000093795"/>
    </source>
</evidence>
<dbReference type="STRING" id="1790.A5645_07045"/>
<evidence type="ECO:0000313" key="2">
    <source>
        <dbReference type="EMBL" id="OBI83413.1"/>
    </source>
</evidence>
<organism evidence="2 3">
    <name type="scientific">Mycobacterium asiaticum</name>
    <dbReference type="NCBI Taxonomy" id="1790"/>
    <lineage>
        <taxon>Bacteria</taxon>
        <taxon>Bacillati</taxon>
        <taxon>Actinomycetota</taxon>
        <taxon>Actinomycetes</taxon>
        <taxon>Mycobacteriales</taxon>
        <taxon>Mycobacteriaceae</taxon>
        <taxon>Mycobacterium</taxon>
    </lineage>
</organism>
<dbReference type="GO" id="GO:0080120">
    <property type="term" value="P:CAAX-box protein maturation"/>
    <property type="evidence" value="ECO:0007669"/>
    <property type="project" value="UniProtKB-ARBA"/>
</dbReference>
<dbReference type="AlphaFoldDB" id="A0A1A3C9U4"/>
<dbReference type="EMBL" id="LZKQ01000152">
    <property type="protein sequence ID" value="OBI83413.1"/>
    <property type="molecule type" value="Genomic_DNA"/>
</dbReference>
<dbReference type="InterPro" id="IPR003675">
    <property type="entry name" value="Rce1/LyrA-like_dom"/>
</dbReference>
<dbReference type="PIRSF" id="PIRSF026622">
    <property type="entry name" value="Proteas_026622"/>
    <property type="match status" value="1"/>
</dbReference>
<dbReference type="GO" id="GO:0004175">
    <property type="term" value="F:endopeptidase activity"/>
    <property type="evidence" value="ECO:0007669"/>
    <property type="project" value="UniProtKB-ARBA"/>
</dbReference>
<gene>
    <name evidence="2" type="ORF">A9X01_20970</name>
</gene>
<proteinExistence type="predicted"/>
<dbReference type="Pfam" id="PF02517">
    <property type="entry name" value="Rce1-like"/>
    <property type="match status" value="1"/>
</dbReference>
<dbReference type="InterPro" id="IPR015837">
    <property type="entry name" value="UCP026622_CAAX_protease"/>
</dbReference>
<reference evidence="2 3" key="1">
    <citation type="submission" date="2016-06" db="EMBL/GenBank/DDBJ databases">
        <authorList>
            <person name="Kjaerup R.B."/>
            <person name="Dalgaard T.S."/>
            <person name="Juul-Madsen H.R."/>
        </authorList>
    </citation>
    <scope>NUCLEOTIDE SEQUENCE [LARGE SCALE GENOMIC DNA]</scope>
    <source>
        <strain evidence="2 3">1081914.2</strain>
    </source>
</reference>
<evidence type="ECO:0000259" key="1">
    <source>
        <dbReference type="Pfam" id="PF02517"/>
    </source>
</evidence>
<accession>A0A1A3C9U4</accession>
<sequence>MAAGLVGWSLVGPRFPAAWRTPVQAGLGGGLALLTRAPLGLRPPELWAGLRWGSAAAAVVSATIAATTPIPIVRGSMDSRELPPSVPSWLGVHIPIGTVWAEEVAFRGALSAVGTEAFGVAGGQVLQSAAFGLSHIADARATGQPAVPVVLVTGVAGWLFGRLAGRCGSLAAPILAHLAINESGAVAAVAVQRRSLRD</sequence>
<feature type="domain" description="CAAX prenyl protease 2/Lysostaphin resistance protein A-like" evidence="1">
    <location>
        <begin position="88"/>
        <end position="181"/>
    </location>
</feature>
<comment type="caution">
    <text evidence="2">The sequence shown here is derived from an EMBL/GenBank/DDBJ whole genome shotgun (WGS) entry which is preliminary data.</text>
</comment>